<proteinExistence type="predicted"/>
<reference evidence="6 7" key="1">
    <citation type="submission" date="2024-04" db="EMBL/GenBank/DDBJ databases">
        <title>draft genome sequnece of Paenibacillus filicis.</title>
        <authorList>
            <person name="Kim D.-U."/>
        </authorList>
    </citation>
    <scope>NUCLEOTIDE SEQUENCE [LARGE SCALE GENOMIC DNA]</scope>
    <source>
        <strain evidence="6 7">KACC14197</strain>
    </source>
</reference>
<dbReference type="Proteomes" id="UP001469365">
    <property type="component" value="Unassembled WGS sequence"/>
</dbReference>
<dbReference type="PANTHER" id="PTHR11040:SF70">
    <property type="entry name" value="OS05G0316100 PROTEIN"/>
    <property type="match status" value="1"/>
</dbReference>
<feature type="transmembrane region" description="Helical" evidence="5">
    <location>
        <begin position="189"/>
        <end position="209"/>
    </location>
</feature>
<evidence type="ECO:0000256" key="1">
    <source>
        <dbReference type="ARBA" id="ARBA00004141"/>
    </source>
</evidence>
<accession>A0ABU9DMI7</accession>
<organism evidence="6 7">
    <name type="scientific">Paenibacillus filicis</name>
    <dbReference type="NCBI Taxonomy" id="669464"/>
    <lineage>
        <taxon>Bacteria</taxon>
        <taxon>Bacillati</taxon>
        <taxon>Bacillota</taxon>
        <taxon>Bacilli</taxon>
        <taxon>Bacillales</taxon>
        <taxon>Paenibacillaceae</taxon>
        <taxon>Paenibacillus</taxon>
    </lineage>
</organism>
<dbReference type="RefSeq" id="WP_341417213.1">
    <property type="nucleotide sequence ID" value="NZ_JBBPCC010000013.1"/>
</dbReference>
<gene>
    <name evidence="6" type="ORF">WMW72_19450</name>
</gene>
<sequence length="242" mass="25960">MEGLLLGSVLSALSTGFGAIPILFFKKLTHRWRDLLLAFTAGVMVSASMFGLIPQALDVSDTLVVSIGVMMGVTVLSLMEKLIPHIDLERQQQVMSEKAFLIVAALLLHNIPEGLSVGVSYAHVNSELGAAVAIGIGLQNMPEGLLVALFLSHQAMSRWKAFVIATLTGVVEIIAALIGYGMTRYVEGLVPYGLSFAAGAMMFVVYKELIPESHGDGNERVATFSFIFGLLAMIILMDIFNG</sequence>
<evidence type="ECO:0000313" key="6">
    <source>
        <dbReference type="EMBL" id="MEK8130084.1"/>
    </source>
</evidence>
<protein>
    <submittedName>
        <fullName evidence="6">ZIP family metal transporter</fullName>
    </submittedName>
</protein>
<evidence type="ECO:0000256" key="2">
    <source>
        <dbReference type="ARBA" id="ARBA00022692"/>
    </source>
</evidence>
<keyword evidence="3 5" id="KW-1133">Transmembrane helix</keyword>
<comment type="caution">
    <text evidence="6">The sequence shown here is derived from an EMBL/GenBank/DDBJ whole genome shotgun (WGS) entry which is preliminary data.</text>
</comment>
<comment type="subcellular location">
    <subcellularLocation>
        <location evidence="1">Membrane</location>
        <topology evidence="1">Multi-pass membrane protein</topology>
    </subcellularLocation>
</comment>
<feature type="transmembrane region" description="Helical" evidence="5">
    <location>
        <begin position="99"/>
        <end position="122"/>
    </location>
</feature>
<evidence type="ECO:0000256" key="5">
    <source>
        <dbReference type="SAM" id="Phobius"/>
    </source>
</evidence>
<feature type="transmembrane region" description="Helical" evidence="5">
    <location>
        <begin position="63"/>
        <end position="79"/>
    </location>
</feature>
<keyword evidence="4 5" id="KW-0472">Membrane</keyword>
<feature type="transmembrane region" description="Helical" evidence="5">
    <location>
        <begin position="6"/>
        <end position="24"/>
    </location>
</feature>
<feature type="transmembrane region" description="Helical" evidence="5">
    <location>
        <begin position="36"/>
        <end position="57"/>
    </location>
</feature>
<feature type="transmembrane region" description="Helical" evidence="5">
    <location>
        <begin position="162"/>
        <end position="183"/>
    </location>
</feature>
<dbReference type="InterPro" id="IPR003689">
    <property type="entry name" value="ZIP"/>
</dbReference>
<dbReference type="EMBL" id="JBBPCC010000013">
    <property type="protein sequence ID" value="MEK8130084.1"/>
    <property type="molecule type" value="Genomic_DNA"/>
</dbReference>
<evidence type="ECO:0000256" key="4">
    <source>
        <dbReference type="ARBA" id="ARBA00023136"/>
    </source>
</evidence>
<evidence type="ECO:0000256" key="3">
    <source>
        <dbReference type="ARBA" id="ARBA00022989"/>
    </source>
</evidence>
<name>A0ABU9DMI7_9BACL</name>
<evidence type="ECO:0000313" key="7">
    <source>
        <dbReference type="Proteomes" id="UP001469365"/>
    </source>
</evidence>
<feature type="transmembrane region" description="Helical" evidence="5">
    <location>
        <begin position="221"/>
        <end position="240"/>
    </location>
</feature>
<dbReference type="PANTHER" id="PTHR11040">
    <property type="entry name" value="ZINC/IRON TRANSPORTER"/>
    <property type="match status" value="1"/>
</dbReference>
<keyword evidence="7" id="KW-1185">Reference proteome</keyword>
<keyword evidence="2 5" id="KW-0812">Transmembrane</keyword>
<dbReference type="Pfam" id="PF02535">
    <property type="entry name" value="Zip"/>
    <property type="match status" value="1"/>
</dbReference>